<sequence length="844" mass="92563">MSTDQNSARSGSSPMESMADSQDHQRGAKRLRLSVACNRCRARKVRCDASLPKCRNCITRNEVCETTDLRNPGGPAPAVRQLAPSKADRSSGPGAEDTADQERVPYRNLTTPAPDSVAPPPAVGPTSQPATAPRVSKARKSPGTKARANGGRGTVSRSCKNKASRSAEQPAPKADFMSWLRRAYNAYVADNLPEGSNGNTAPTPPPVVTGPAPDVVVNTDGTPDKVKYMGGSSLQCLCRFVDLHLTRRGLSPASTQFKHGMERSEEFELPIDSPLPNLPPPQECQKYVDAFFDRLWPIFPVVDRGYVQDYVDSCQELKARFRGDQLGDHATCKRGPKLAMGYAIIAIGADEINGRTSETGTKYLTAAYWLYAHLIANPHLLSVQAMFLIALALRGQNRDGQAWHVLGHAIRTAHSIGLHKHITDLSTTQEGDDTDINSVESLRRRVWWSCFALEKLMQLESGRPSVINSDLDDTDLRQISSWSRSSANAESTNDTLSGNQGHFTAWIALSQILGRISHHIYNRKSVNSWNLLSETARLDQALVDWERSLPDSLRLSNITSSESFVGHNDPMRQHLSGFLWQQFCHAQIALFRAALVFPSTSFEQEVTKHGDNLPSAARLLNSANLCADAARKTITTVLYLADHGIRSILLGPNPPYLGAVVLALCILRQPTRRLARADLELLRSATLYVEDVYRSWDYSEDFIRGCALLREHVQTVLDQLPESPAAGNRPPSTTTRQGLPAEEPAVARSAWVLQSEVDGTVTMGGSLHGSSVEQAQLDGGEAAATNAYECGFLPNNDVQDHHRQDPALLDPLLQTFEGIQFEDIWAMVGSEFLIENDNVVFAPL</sequence>
<keyword evidence="1" id="KW-0479">Metal-binding</keyword>
<dbReference type="InterPro" id="IPR001138">
    <property type="entry name" value="Zn2Cys6_DnaBD"/>
</dbReference>
<dbReference type="GO" id="GO:0006351">
    <property type="term" value="P:DNA-templated transcription"/>
    <property type="evidence" value="ECO:0007669"/>
    <property type="project" value="InterPro"/>
</dbReference>
<evidence type="ECO:0000256" key="2">
    <source>
        <dbReference type="ARBA" id="ARBA00023242"/>
    </source>
</evidence>
<feature type="domain" description="Zn(2)-C6 fungal-type" evidence="4">
    <location>
        <begin position="36"/>
        <end position="66"/>
    </location>
</feature>
<dbReference type="AlphaFoldDB" id="A0A4P7NP34"/>
<feature type="region of interest" description="Disordered" evidence="3">
    <location>
        <begin position="721"/>
        <end position="741"/>
    </location>
</feature>
<dbReference type="Gene3D" id="4.10.240.10">
    <property type="entry name" value="Zn(2)-C6 fungal-type DNA-binding domain"/>
    <property type="match status" value="1"/>
</dbReference>
<dbReference type="PANTHER" id="PTHR46910">
    <property type="entry name" value="TRANSCRIPTION FACTOR PDR1"/>
    <property type="match status" value="1"/>
</dbReference>
<dbReference type="PROSITE" id="PS00463">
    <property type="entry name" value="ZN2_CY6_FUNGAL_1"/>
    <property type="match status" value="1"/>
</dbReference>
<gene>
    <name evidence="5" type="ORF">PoMZ_05786</name>
</gene>
<feature type="region of interest" description="Disordered" evidence="3">
    <location>
        <begin position="1"/>
        <end position="28"/>
    </location>
</feature>
<dbReference type="SMART" id="SM00906">
    <property type="entry name" value="Fungal_trans"/>
    <property type="match status" value="1"/>
</dbReference>
<reference evidence="5 6" key="1">
    <citation type="journal article" date="2019" name="Mol. Biol. Evol.">
        <title>Blast fungal genomes show frequent chromosomal changes, gene gains and losses, and effector gene turnover.</title>
        <authorList>
            <person name="Gomez Luciano L.B."/>
            <person name="Jason Tsai I."/>
            <person name="Chuma I."/>
            <person name="Tosa Y."/>
            <person name="Chen Y.H."/>
            <person name="Li J.Y."/>
            <person name="Li M.Y."/>
            <person name="Jade Lu M.Y."/>
            <person name="Nakayashiki H."/>
            <person name="Li W.H."/>
        </authorList>
    </citation>
    <scope>NUCLEOTIDE SEQUENCE [LARGE SCALE GENOMIC DNA]</scope>
    <source>
        <strain evidence="5">MZ5-1-6</strain>
    </source>
</reference>
<name>A0A4P7NP34_PYROR</name>
<evidence type="ECO:0000256" key="3">
    <source>
        <dbReference type="SAM" id="MobiDB-lite"/>
    </source>
</evidence>
<dbReference type="Pfam" id="PF04082">
    <property type="entry name" value="Fungal_trans"/>
    <property type="match status" value="1"/>
</dbReference>
<dbReference type="GO" id="GO:0008270">
    <property type="term" value="F:zinc ion binding"/>
    <property type="evidence" value="ECO:0007669"/>
    <property type="project" value="InterPro"/>
</dbReference>
<dbReference type="GO" id="GO:0000981">
    <property type="term" value="F:DNA-binding transcription factor activity, RNA polymerase II-specific"/>
    <property type="evidence" value="ECO:0007669"/>
    <property type="project" value="InterPro"/>
</dbReference>
<evidence type="ECO:0000313" key="6">
    <source>
        <dbReference type="Proteomes" id="UP000294847"/>
    </source>
</evidence>
<dbReference type="PROSITE" id="PS50048">
    <property type="entry name" value="ZN2_CY6_FUNGAL_2"/>
    <property type="match status" value="1"/>
</dbReference>
<dbReference type="InterPro" id="IPR007219">
    <property type="entry name" value="XnlR_reg_dom"/>
</dbReference>
<protein>
    <recommendedName>
        <fullName evidence="4">Zn(2)-C6 fungal-type domain-containing protein</fullName>
    </recommendedName>
</protein>
<feature type="compositionally biased region" description="Polar residues" evidence="3">
    <location>
        <begin position="1"/>
        <end position="15"/>
    </location>
</feature>
<dbReference type="GO" id="GO:0003677">
    <property type="term" value="F:DNA binding"/>
    <property type="evidence" value="ECO:0007669"/>
    <property type="project" value="InterPro"/>
</dbReference>
<feature type="region of interest" description="Disordered" evidence="3">
    <location>
        <begin position="66"/>
        <end position="172"/>
    </location>
</feature>
<organism evidence="5 6">
    <name type="scientific">Pyricularia oryzae</name>
    <name type="common">Rice blast fungus</name>
    <name type="synonym">Magnaporthe oryzae</name>
    <dbReference type="NCBI Taxonomy" id="318829"/>
    <lineage>
        <taxon>Eukaryota</taxon>
        <taxon>Fungi</taxon>
        <taxon>Dikarya</taxon>
        <taxon>Ascomycota</taxon>
        <taxon>Pezizomycotina</taxon>
        <taxon>Sordariomycetes</taxon>
        <taxon>Sordariomycetidae</taxon>
        <taxon>Magnaporthales</taxon>
        <taxon>Pyriculariaceae</taxon>
        <taxon>Pyricularia</taxon>
    </lineage>
</organism>
<dbReference type="SUPFAM" id="SSF57701">
    <property type="entry name" value="Zn2/Cys6 DNA-binding domain"/>
    <property type="match status" value="1"/>
</dbReference>
<evidence type="ECO:0000259" key="4">
    <source>
        <dbReference type="PROSITE" id="PS50048"/>
    </source>
</evidence>
<keyword evidence="2" id="KW-0539">Nucleus</keyword>
<dbReference type="CDD" id="cd12148">
    <property type="entry name" value="fungal_TF_MHR"/>
    <property type="match status" value="1"/>
</dbReference>
<evidence type="ECO:0000313" key="5">
    <source>
        <dbReference type="EMBL" id="QBZ64094.1"/>
    </source>
</evidence>
<evidence type="ECO:0000256" key="1">
    <source>
        <dbReference type="ARBA" id="ARBA00022723"/>
    </source>
</evidence>
<dbReference type="CDD" id="cd00067">
    <property type="entry name" value="GAL4"/>
    <property type="match status" value="1"/>
</dbReference>
<dbReference type="InterPro" id="IPR050987">
    <property type="entry name" value="AtrR-like"/>
</dbReference>
<proteinExistence type="predicted"/>
<dbReference type="SMART" id="SM00066">
    <property type="entry name" value="GAL4"/>
    <property type="match status" value="1"/>
</dbReference>
<feature type="region of interest" description="Disordered" evidence="3">
    <location>
        <begin position="191"/>
        <end position="210"/>
    </location>
</feature>
<dbReference type="EMBL" id="CP034209">
    <property type="protein sequence ID" value="QBZ64094.1"/>
    <property type="molecule type" value="Genomic_DNA"/>
</dbReference>
<dbReference type="InterPro" id="IPR036864">
    <property type="entry name" value="Zn2-C6_fun-type_DNA-bd_sf"/>
</dbReference>
<dbReference type="Pfam" id="PF00172">
    <property type="entry name" value="Zn_clus"/>
    <property type="match status" value="1"/>
</dbReference>
<dbReference type="PANTHER" id="PTHR46910:SF1">
    <property type="entry name" value="MISCELLANEOUS ZN(II)2CYS6 TRANSCRIPTION FACTOR (EUROFUNG)-RELATED"/>
    <property type="match status" value="1"/>
</dbReference>
<dbReference type="Proteomes" id="UP000294847">
    <property type="component" value="Chromosome 6"/>
</dbReference>
<accession>A0A4P7NP34</accession>